<dbReference type="OrthoDB" id="177750at2"/>
<comment type="caution">
    <text evidence="11">The sequence shown here is derived from an EMBL/GenBank/DDBJ whole genome shotgun (WGS) entry which is preliminary data.</text>
</comment>
<dbReference type="Proteomes" id="UP000260649">
    <property type="component" value="Unassembled WGS sequence"/>
</dbReference>
<evidence type="ECO:0000256" key="1">
    <source>
        <dbReference type="ARBA" id="ARBA00004752"/>
    </source>
</evidence>
<dbReference type="GO" id="GO:0071555">
    <property type="term" value="P:cell wall organization"/>
    <property type="evidence" value="ECO:0007669"/>
    <property type="project" value="UniProtKB-UniRule"/>
</dbReference>
<evidence type="ECO:0000256" key="7">
    <source>
        <dbReference type="PROSITE-ProRule" id="PRU01373"/>
    </source>
</evidence>
<dbReference type="InterPro" id="IPR005490">
    <property type="entry name" value="LD_TPept_cat_dom"/>
</dbReference>
<evidence type="ECO:0000259" key="9">
    <source>
        <dbReference type="PROSITE" id="PS51272"/>
    </source>
</evidence>
<keyword evidence="12" id="KW-1185">Reference proteome</keyword>
<dbReference type="GO" id="GO:0005576">
    <property type="term" value="C:extracellular region"/>
    <property type="evidence" value="ECO:0007669"/>
    <property type="project" value="TreeGrafter"/>
</dbReference>
<evidence type="ECO:0000256" key="6">
    <source>
        <dbReference type="ARBA" id="ARBA00023316"/>
    </source>
</evidence>
<protein>
    <recommendedName>
        <fullName evidence="13">L,D-transpeptidase</fullName>
    </recommendedName>
</protein>
<accession>A0A3E2B3Z9</accession>
<dbReference type="Pfam" id="PF03734">
    <property type="entry name" value="YkuD"/>
    <property type="match status" value="1"/>
</dbReference>
<dbReference type="GO" id="GO:0018104">
    <property type="term" value="P:peptidoglycan-protein cross-linking"/>
    <property type="evidence" value="ECO:0007669"/>
    <property type="project" value="TreeGrafter"/>
</dbReference>
<dbReference type="AlphaFoldDB" id="A0A3E2B3Z9"/>
<dbReference type="Gene3D" id="2.40.440.10">
    <property type="entry name" value="L,D-transpeptidase catalytic domain-like"/>
    <property type="match status" value="1"/>
</dbReference>
<evidence type="ECO:0008006" key="13">
    <source>
        <dbReference type="Google" id="ProtNLM"/>
    </source>
</evidence>
<dbReference type="PROSITE" id="PS52029">
    <property type="entry name" value="LD_TPASE"/>
    <property type="match status" value="1"/>
</dbReference>
<feature type="active site" description="Nucleophile" evidence="7">
    <location>
        <position position="885"/>
    </location>
</feature>
<dbReference type="SUPFAM" id="SSF141523">
    <property type="entry name" value="L,D-transpeptidase catalytic domain-like"/>
    <property type="match status" value="1"/>
</dbReference>
<dbReference type="PROSITE" id="PS51272">
    <property type="entry name" value="SLH"/>
    <property type="match status" value="2"/>
</dbReference>
<evidence type="ECO:0000256" key="4">
    <source>
        <dbReference type="ARBA" id="ARBA00022960"/>
    </source>
</evidence>
<keyword evidence="8" id="KW-0732">Signal</keyword>
<dbReference type="GeneID" id="97995289"/>
<dbReference type="InterPro" id="IPR001119">
    <property type="entry name" value="SLH_dom"/>
</dbReference>
<evidence type="ECO:0000256" key="8">
    <source>
        <dbReference type="SAM" id="SignalP"/>
    </source>
</evidence>
<dbReference type="GO" id="GO:0016740">
    <property type="term" value="F:transferase activity"/>
    <property type="evidence" value="ECO:0007669"/>
    <property type="project" value="UniProtKB-KW"/>
</dbReference>
<keyword evidence="3" id="KW-0677">Repeat</keyword>
<keyword evidence="4 7" id="KW-0133">Cell shape</keyword>
<feature type="signal peptide" evidence="8">
    <location>
        <begin position="1"/>
        <end position="27"/>
    </location>
</feature>
<gene>
    <name evidence="11" type="ORF">DV520_06010</name>
</gene>
<dbReference type="EMBL" id="QQRQ01000007">
    <property type="protein sequence ID" value="RFT06753.1"/>
    <property type="molecule type" value="Genomic_DNA"/>
</dbReference>
<keyword evidence="5 7" id="KW-0573">Peptidoglycan synthesis</keyword>
<dbReference type="InterPro" id="IPR050979">
    <property type="entry name" value="LD-transpeptidase"/>
</dbReference>
<feature type="domain" description="L,D-TPase catalytic" evidence="10">
    <location>
        <begin position="785"/>
        <end position="909"/>
    </location>
</feature>
<dbReference type="GO" id="GO:0071972">
    <property type="term" value="F:peptidoglycan L,D-transpeptidase activity"/>
    <property type="evidence" value="ECO:0007669"/>
    <property type="project" value="TreeGrafter"/>
</dbReference>
<feature type="active site" description="Proton donor/acceptor" evidence="7">
    <location>
        <position position="859"/>
    </location>
</feature>
<evidence type="ECO:0000313" key="12">
    <source>
        <dbReference type="Proteomes" id="UP000260649"/>
    </source>
</evidence>
<evidence type="ECO:0000256" key="3">
    <source>
        <dbReference type="ARBA" id="ARBA00022737"/>
    </source>
</evidence>
<keyword evidence="2" id="KW-0808">Transferase</keyword>
<organism evidence="11 12">
    <name type="scientific">Evtepia gabavorous</name>
    <dbReference type="NCBI Taxonomy" id="2211183"/>
    <lineage>
        <taxon>Bacteria</taxon>
        <taxon>Bacillati</taxon>
        <taxon>Bacillota</taxon>
        <taxon>Clostridia</taxon>
        <taxon>Eubacteriales</taxon>
        <taxon>Evtepia</taxon>
    </lineage>
</organism>
<evidence type="ECO:0000313" key="11">
    <source>
        <dbReference type="EMBL" id="RFT06753.1"/>
    </source>
</evidence>
<name>A0A3E2B3Z9_9FIRM</name>
<dbReference type="CDD" id="cd16913">
    <property type="entry name" value="YkuD_like"/>
    <property type="match status" value="1"/>
</dbReference>
<evidence type="ECO:0000256" key="5">
    <source>
        <dbReference type="ARBA" id="ARBA00022984"/>
    </source>
</evidence>
<dbReference type="InterPro" id="IPR038063">
    <property type="entry name" value="Transpep_catalytic_dom"/>
</dbReference>
<evidence type="ECO:0000259" key="10">
    <source>
        <dbReference type="PROSITE" id="PS52029"/>
    </source>
</evidence>
<dbReference type="GO" id="GO:0008360">
    <property type="term" value="P:regulation of cell shape"/>
    <property type="evidence" value="ECO:0007669"/>
    <property type="project" value="UniProtKB-UniRule"/>
</dbReference>
<feature type="domain" description="SLH" evidence="9">
    <location>
        <begin position="149"/>
        <end position="211"/>
    </location>
</feature>
<reference evidence="11 12" key="1">
    <citation type="submission" date="2018-07" db="EMBL/GenBank/DDBJ databases">
        <title>GABA Modulating Bacteria of the Human Gut Microbiota.</title>
        <authorList>
            <person name="Strandwitz P."/>
            <person name="Kim K.H."/>
            <person name="Terekhova D."/>
            <person name="Liu J.K."/>
            <person name="Sharma A."/>
            <person name="Levering J."/>
            <person name="Mcdonald D."/>
            <person name="Dietrich D."/>
            <person name="Ramadhar T.R."/>
            <person name="Lekbua A."/>
            <person name="Mroue N."/>
            <person name="Liston C."/>
            <person name="Stewart E.J."/>
            <person name="Dubin M.J."/>
            <person name="Zengler K."/>
            <person name="Knight R."/>
            <person name="Gilbert J.A."/>
            <person name="Clardy J."/>
            <person name="Lewis K."/>
        </authorList>
    </citation>
    <scope>NUCLEOTIDE SEQUENCE [LARGE SCALE GENOMIC DNA]</scope>
    <source>
        <strain evidence="11 12">KLE1738</strain>
    </source>
</reference>
<comment type="pathway">
    <text evidence="1 7">Cell wall biogenesis; peptidoglycan biosynthesis.</text>
</comment>
<sequence>MKQPFRAIIPLLFSVALLLSLTTTASAAFSDFTDVKGHWAEGTLHQAYDDGILKGYDAKTMAPNRSVTMVQAVTILCRVLHVTGLGDISQFEIPQDAWYAQDVAKGVYAGLLEEQDAQVLNDPIPRGQAFILFGQAFQVVGAQPDLSVLDQFPDTAFLTGEQARAAAALVEAGIVSGSGGALQLDRPLTRAEFATILYRLADQYIPAAEYEGHIGTGSVLSGDAEIVGRTVGDLWFDQSSSNIHLTDVTASSVTIRADRLESLRLDGTGKIGRLVLAAGTGDVALTLPDTYSLETLAVGEGTGAVSLAGTVSRLEVTGEARTISIDSSLDALVVSGSGNTISVKRGCAIGQIVILGTDNVLTLDGTSDTLLLAGRDNTVRGNGRVTEVQLNTRYYTLTVSKKQLIPWTGYDIKNVEVEVEAPAKLPAGESLKATAHLTVPEEDLGKLCTGSWYLNGELMSQAPVRLGQGDPVSDFLPNYTHDLKLDGTVKFVLSYENNDGDTFTKAASAPVALETFPDLGLADAEIEVVLPEVLEAGQALIATAEVNTPEVGQSCMGYWYVDGEEVASGPLTLGSGPATLVYRYDYYYGMPETSTVSYRLTYTTQDGRAQEVTGASQLTLENFPDNGIARATATLQAPAKLEAGKTLEVTASIQYPEAGKACTGTWYVDGAQVAVQPVLLGTDTPKLSHKYKYTEDMKLTSEIKFVLSYTTADGRAQKVTATKTIQLENYDYLYYHGLTAEDVLKTVTSGYAGNYTLAWAQSHDYKPEIKTAWVNLKGYKSDTKYLVWVNLTYQRVNIFEGSQGKWKLIRTCLCGSGTNATPTIRGVFTTSYKQSAWDYGSYYCGPIVRFYGSSGYAFHSRLQYWPMNSDRYYDARIGFPISHGCLRMYNEDIWWMYNNIPNGTTVVVY</sequence>
<dbReference type="PANTHER" id="PTHR30582:SF2">
    <property type="entry name" value="L,D-TRANSPEPTIDASE YCIB-RELATED"/>
    <property type="match status" value="1"/>
</dbReference>
<evidence type="ECO:0000256" key="2">
    <source>
        <dbReference type="ARBA" id="ARBA00022679"/>
    </source>
</evidence>
<dbReference type="Pfam" id="PF00395">
    <property type="entry name" value="SLH"/>
    <property type="match status" value="1"/>
</dbReference>
<feature type="domain" description="SLH" evidence="9">
    <location>
        <begin position="27"/>
        <end position="90"/>
    </location>
</feature>
<dbReference type="RefSeq" id="WP_117142128.1">
    <property type="nucleotide sequence ID" value="NZ_CAKXKJ010000002.1"/>
</dbReference>
<dbReference type="UniPathway" id="UPA00219"/>
<proteinExistence type="predicted"/>
<dbReference type="PANTHER" id="PTHR30582">
    <property type="entry name" value="L,D-TRANSPEPTIDASE"/>
    <property type="match status" value="1"/>
</dbReference>
<feature type="chain" id="PRO_5017567622" description="L,D-transpeptidase" evidence="8">
    <location>
        <begin position="28"/>
        <end position="909"/>
    </location>
</feature>
<keyword evidence="6 7" id="KW-0961">Cell wall biogenesis/degradation</keyword>